<dbReference type="GO" id="GO:0016705">
    <property type="term" value="F:oxidoreductase activity, acting on paired donors, with incorporation or reduction of molecular oxygen"/>
    <property type="evidence" value="ECO:0007669"/>
    <property type="project" value="InterPro"/>
</dbReference>
<dbReference type="GO" id="GO:0004497">
    <property type="term" value="F:monooxygenase activity"/>
    <property type="evidence" value="ECO:0007669"/>
    <property type="project" value="InterPro"/>
</dbReference>
<evidence type="ECO:0000313" key="1">
    <source>
        <dbReference type="EMBL" id="KAF2184617.1"/>
    </source>
</evidence>
<gene>
    <name evidence="1" type="ORF">K469DRAFT_579282</name>
</gene>
<dbReference type="InterPro" id="IPR001128">
    <property type="entry name" value="Cyt_P450"/>
</dbReference>
<reference evidence="1" key="1">
    <citation type="journal article" date="2020" name="Stud. Mycol.">
        <title>101 Dothideomycetes genomes: a test case for predicting lifestyles and emergence of pathogens.</title>
        <authorList>
            <person name="Haridas S."/>
            <person name="Albert R."/>
            <person name="Binder M."/>
            <person name="Bloem J."/>
            <person name="Labutti K."/>
            <person name="Salamov A."/>
            <person name="Andreopoulos B."/>
            <person name="Baker S."/>
            <person name="Barry K."/>
            <person name="Bills G."/>
            <person name="Bluhm B."/>
            <person name="Cannon C."/>
            <person name="Castanera R."/>
            <person name="Culley D."/>
            <person name="Daum C."/>
            <person name="Ezra D."/>
            <person name="Gonzalez J."/>
            <person name="Henrissat B."/>
            <person name="Kuo A."/>
            <person name="Liang C."/>
            <person name="Lipzen A."/>
            <person name="Lutzoni F."/>
            <person name="Magnuson J."/>
            <person name="Mondo S."/>
            <person name="Nolan M."/>
            <person name="Ohm R."/>
            <person name="Pangilinan J."/>
            <person name="Park H.-J."/>
            <person name="Ramirez L."/>
            <person name="Alfaro M."/>
            <person name="Sun H."/>
            <person name="Tritt A."/>
            <person name="Yoshinaga Y."/>
            <person name="Zwiers L.-H."/>
            <person name="Turgeon B."/>
            <person name="Goodwin S."/>
            <person name="Spatafora J."/>
            <person name="Crous P."/>
            <person name="Grigoriev I."/>
        </authorList>
    </citation>
    <scope>NUCLEOTIDE SEQUENCE</scope>
    <source>
        <strain evidence="1">CBS 207.26</strain>
    </source>
</reference>
<dbReference type="PANTHER" id="PTHR24305">
    <property type="entry name" value="CYTOCHROME P450"/>
    <property type="match status" value="1"/>
</dbReference>
<dbReference type="InterPro" id="IPR050121">
    <property type="entry name" value="Cytochrome_P450_monoxygenase"/>
</dbReference>
<dbReference type="Pfam" id="PF00067">
    <property type="entry name" value="p450"/>
    <property type="match status" value="1"/>
</dbReference>
<dbReference type="OrthoDB" id="3934656at2759"/>
<name>A0A6A6DY71_9PEZI</name>
<accession>A0A6A6DY71</accession>
<dbReference type="SUPFAM" id="SSF48264">
    <property type="entry name" value="Cytochrome P450"/>
    <property type="match status" value="1"/>
</dbReference>
<organism evidence="1 2">
    <name type="scientific">Zopfia rhizophila CBS 207.26</name>
    <dbReference type="NCBI Taxonomy" id="1314779"/>
    <lineage>
        <taxon>Eukaryota</taxon>
        <taxon>Fungi</taxon>
        <taxon>Dikarya</taxon>
        <taxon>Ascomycota</taxon>
        <taxon>Pezizomycotina</taxon>
        <taxon>Dothideomycetes</taxon>
        <taxon>Dothideomycetes incertae sedis</taxon>
        <taxon>Zopfiaceae</taxon>
        <taxon>Zopfia</taxon>
    </lineage>
</organism>
<dbReference type="GO" id="GO:0020037">
    <property type="term" value="F:heme binding"/>
    <property type="evidence" value="ECO:0007669"/>
    <property type="project" value="InterPro"/>
</dbReference>
<keyword evidence="2" id="KW-1185">Reference proteome</keyword>
<sequence>KEVPPEGDFLDGVFLPGGTLIGQAMFAICQNPAVFGEDAAMYRPERWLESQGQELRRMIDSADLAFGSGRFECAGKKAALIEVQKVLVELLRRYDFAIMNPDRPWEWKNYGVFSQKNMWVRVMHGN</sequence>
<dbReference type="GO" id="GO:0005506">
    <property type="term" value="F:iron ion binding"/>
    <property type="evidence" value="ECO:0007669"/>
    <property type="project" value="InterPro"/>
</dbReference>
<dbReference type="InterPro" id="IPR036396">
    <property type="entry name" value="Cyt_P450_sf"/>
</dbReference>
<dbReference type="AlphaFoldDB" id="A0A6A6DY71"/>
<evidence type="ECO:0000313" key="2">
    <source>
        <dbReference type="Proteomes" id="UP000800200"/>
    </source>
</evidence>
<dbReference type="Proteomes" id="UP000800200">
    <property type="component" value="Unassembled WGS sequence"/>
</dbReference>
<protein>
    <submittedName>
        <fullName evidence="1">Cytochrome P450</fullName>
    </submittedName>
</protein>
<proteinExistence type="predicted"/>
<dbReference type="PANTHER" id="PTHR24305:SF168">
    <property type="entry name" value="P450, PUTATIVE (EUROFUNG)-RELATED"/>
    <property type="match status" value="1"/>
</dbReference>
<feature type="non-terminal residue" evidence="1">
    <location>
        <position position="1"/>
    </location>
</feature>
<dbReference type="EMBL" id="ML994637">
    <property type="protein sequence ID" value="KAF2184617.1"/>
    <property type="molecule type" value="Genomic_DNA"/>
</dbReference>
<dbReference type="Gene3D" id="1.10.630.10">
    <property type="entry name" value="Cytochrome P450"/>
    <property type="match status" value="1"/>
</dbReference>